<dbReference type="InterPro" id="IPR038718">
    <property type="entry name" value="SNF2-like_sf"/>
</dbReference>
<organism evidence="7 8">
    <name type="scientific">Eiseniibacteriota bacterium</name>
    <dbReference type="NCBI Taxonomy" id="2212470"/>
    <lineage>
        <taxon>Bacteria</taxon>
        <taxon>Candidatus Eiseniibacteriota</taxon>
    </lineage>
</organism>
<evidence type="ECO:0000313" key="8">
    <source>
        <dbReference type="Proteomes" id="UP000547674"/>
    </source>
</evidence>
<dbReference type="PANTHER" id="PTHR45766">
    <property type="entry name" value="DNA ANNEALING HELICASE AND ENDONUCLEASE ZRANB3 FAMILY MEMBER"/>
    <property type="match status" value="1"/>
</dbReference>
<gene>
    <name evidence="7" type="ORF">HKN21_09955</name>
</gene>
<name>A0A7Y2H2V9_UNCEI</name>
<dbReference type="CDD" id="cd18793">
    <property type="entry name" value="SF2_C_SNF"/>
    <property type="match status" value="1"/>
</dbReference>
<evidence type="ECO:0000256" key="2">
    <source>
        <dbReference type="ARBA" id="ARBA00022801"/>
    </source>
</evidence>
<proteinExistence type="predicted"/>
<dbReference type="InterPro" id="IPR001650">
    <property type="entry name" value="Helicase_C-like"/>
</dbReference>
<accession>A0A7Y2H2V9</accession>
<dbReference type="EMBL" id="JABDJR010000395">
    <property type="protein sequence ID" value="NNF07073.1"/>
    <property type="molecule type" value="Genomic_DNA"/>
</dbReference>
<keyword evidence="2" id="KW-0378">Hydrolase</keyword>
<feature type="domain" description="Helicase C-terminal" evidence="6">
    <location>
        <begin position="405"/>
        <end position="556"/>
    </location>
</feature>
<evidence type="ECO:0000256" key="3">
    <source>
        <dbReference type="ARBA" id="ARBA00022806"/>
    </source>
</evidence>
<dbReference type="AlphaFoldDB" id="A0A7Y2H2V9"/>
<dbReference type="InterPro" id="IPR027417">
    <property type="entry name" value="P-loop_NTPase"/>
</dbReference>
<dbReference type="PANTHER" id="PTHR45766:SF6">
    <property type="entry name" value="SWI_SNF-RELATED MATRIX-ASSOCIATED ACTIN-DEPENDENT REGULATOR OF CHROMATIN SUBFAMILY A-LIKE PROTEIN 1"/>
    <property type="match status" value="1"/>
</dbReference>
<dbReference type="SUPFAM" id="SSF52540">
    <property type="entry name" value="P-loop containing nucleoside triphosphate hydrolases"/>
    <property type="match status" value="2"/>
</dbReference>
<dbReference type="PROSITE" id="PS51194">
    <property type="entry name" value="HELICASE_CTER"/>
    <property type="match status" value="1"/>
</dbReference>
<reference evidence="7 8" key="1">
    <citation type="submission" date="2020-03" db="EMBL/GenBank/DDBJ databases">
        <title>Metabolic flexibility allows generalist bacteria to become dominant in a frequently disturbed ecosystem.</title>
        <authorList>
            <person name="Chen Y.-J."/>
            <person name="Leung P.M."/>
            <person name="Bay S.K."/>
            <person name="Hugenholtz P."/>
            <person name="Kessler A.J."/>
            <person name="Shelley G."/>
            <person name="Waite D.W."/>
            <person name="Cook P.L."/>
            <person name="Greening C."/>
        </authorList>
    </citation>
    <scope>NUCLEOTIDE SEQUENCE [LARGE SCALE GENOMIC DNA]</scope>
    <source>
        <strain evidence="7">SS_bin_28</strain>
    </source>
</reference>
<keyword evidence="3 7" id="KW-0347">Helicase</keyword>
<dbReference type="Pfam" id="PF00271">
    <property type="entry name" value="Helicase_C"/>
    <property type="match status" value="1"/>
</dbReference>
<dbReference type="InterPro" id="IPR014001">
    <property type="entry name" value="Helicase_ATP-bd"/>
</dbReference>
<dbReference type="PROSITE" id="PS51192">
    <property type="entry name" value="HELICASE_ATP_BIND_1"/>
    <property type="match status" value="1"/>
</dbReference>
<evidence type="ECO:0000313" key="7">
    <source>
        <dbReference type="EMBL" id="NNF07073.1"/>
    </source>
</evidence>
<dbReference type="InterPro" id="IPR049730">
    <property type="entry name" value="SNF2/RAD54-like_C"/>
</dbReference>
<dbReference type="SMART" id="SM00487">
    <property type="entry name" value="DEXDc"/>
    <property type="match status" value="1"/>
</dbReference>
<dbReference type="Gene3D" id="3.40.50.300">
    <property type="entry name" value="P-loop containing nucleotide triphosphate hydrolases"/>
    <property type="match status" value="1"/>
</dbReference>
<keyword evidence="1" id="KW-0547">Nucleotide-binding</keyword>
<dbReference type="GO" id="GO:0005524">
    <property type="term" value="F:ATP binding"/>
    <property type="evidence" value="ECO:0007669"/>
    <property type="project" value="UniProtKB-KW"/>
</dbReference>
<dbReference type="InterPro" id="IPR057342">
    <property type="entry name" value="DEXDc_RapA"/>
</dbReference>
<comment type="caution">
    <text evidence="7">The sequence shown here is derived from an EMBL/GenBank/DDBJ whole genome shotgun (WGS) entry which is preliminary data.</text>
</comment>
<dbReference type="GO" id="GO:0004386">
    <property type="term" value="F:helicase activity"/>
    <property type="evidence" value="ECO:0007669"/>
    <property type="project" value="UniProtKB-KW"/>
</dbReference>
<evidence type="ECO:0000259" key="5">
    <source>
        <dbReference type="PROSITE" id="PS51192"/>
    </source>
</evidence>
<dbReference type="CDD" id="cd18011">
    <property type="entry name" value="DEXDc_RapA"/>
    <property type="match status" value="1"/>
</dbReference>
<feature type="non-terminal residue" evidence="7">
    <location>
        <position position="618"/>
    </location>
</feature>
<dbReference type="SMART" id="SM00490">
    <property type="entry name" value="HELICc"/>
    <property type="match status" value="1"/>
</dbReference>
<evidence type="ECO:0000256" key="1">
    <source>
        <dbReference type="ARBA" id="ARBA00022741"/>
    </source>
</evidence>
<protein>
    <submittedName>
        <fullName evidence="7">DEAD/DEAH box helicase family protein</fullName>
    </submittedName>
</protein>
<sequence length="618" mass="70057">MSLALLPLERVSPISPAFETSQKVVHRFNRELGPGEVLEVTATRVRVRFPRTEEVLEFSANDNALSPLVLPASADPERWWDSFGDDVLDRLARLETDSLRAWKNRIDGYRLRQIREAQGLGSFLGGRIEIFPHQLHVAEQAVATDPVRWLLADEVGLGKTIEACLILSHLVRTGRVDGVLVVAPASLTVQWLGELYRKFHQVFVLLDEERLKDVRKDFGEEFNPFHAHPRSVVALEEFVEHPELAKQAQEAGLDLLVIDEAHRLERRRGHPGTPAYRTMAPLCESVDNVLLLSATPLDADTHGFFRLLQLLRPEAYPNWDQFEDDLKNQKPLYPCTSATRRDDIGGLPPRVPYPIQLPEWSALNDLMKPHFGSPTKNALEKKRRVADVARTLETPTGIDDPRLKWIIKEFPNWKDEGEKVLIFVHSKDTLDFLKKELEKKTLKKISVFHEDLSPAARDLEVAQFATPEGPTLMVSTEAGGEGRNFEFCRGLVLFDLPFNPALVEQRIGRLDRISRTRPVEVYYFKSSEPFSAHLTELYEALGVFKEPLGGLDRSLAHVEQALEDAIASGSQELDIPRIIEETREARALMGAGILHHLHQNRYQPELEAGILERIPKNL</sequence>
<evidence type="ECO:0000256" key="4">
    <source>
        <dbReference type="ARBA" id="ARBA00022840"/>
    </source>
</evidence>
<dbReference type="InterPro" id="IPR000330">
    <property type="entry name" value="SNF2_N"/>
</dbReference>
<dbReference type="Proteomes" id="UP000547674">
    <property type="component" value="Unassembled WGS sequence"/>
</dbReference>
<dbReference type="Gene3D" id="3.40.50.10810">
    <property type="entry name" value="Tandem AAA-ATPase domain"/>
    <property type="match status" value="1"/>
</dbReference>
<feature type="domain" description="Helicase ATP-binding" evidence="5">
    <location>
        <begin position="140"/>
        <end position="314"/>
    </location>
</feature>
<keyword evidence="4" id="KW-0067">ATP-binding</keyword>
<dbReference type="GO" id="GO:0016787">
    <property type="term" value="F:hydrolase activity"/>
    <property type="evidence" value="ECO:0007669"/>
    <property type="project" value="UniProtKB-KW"/>
</dbReference>
<dbReference type="Pfam" id="PF00176">
    <property type="entry name" value="SNF2-rel_dom"/>
    <property type="match status" value="1"/>
</dbReference>
<evidence type="ECO:0000259" key="6">
    <source>
        <dbReference type="PROSITE" id="PS51194"/>
    </source>
</evidence>